<dbReference type="InterPro" id="IPR035892">
    <property type="entry name" value="C2_domain_sf"/>
</dbReference>
<evidence type="ECO:0000256" key="2">
    <source>
        <dbReference type="ARBA" id="ARBA00022723"/>
    </source>
</evidence>
<dbReference type="SUPFAM" id="SSF50729">
    <property type="entry name" value="PH domain-like"/>
    <property type="match status" value="1"/>
</dbReference>
<dbReference type="EnsemblMetazoa" id="XM_030981942">
    <property type="protein sequence ID" value="XP_030837802"/>
    <property type="gene ID" value="LOC763344"/>
</dbReference>
<keyword evidence="2" id="KW-0479">Metal-binding</keyword>
<evidence type="ECO:0000313" key="12">
    <source>
        <dbReference type="Proteomes" id="UP000007110"/>
    </source>
</evidence>
<evidence type="ECO:0000313" key="11">
    <source>
        <dbReference type="EnsemblMetazoa" id="XP_030837802"/>
    </source>
</evidence>
<dbReference type="Proteomes" id="UP000007110">
    <property type="component" value="Unassembled WGS sequence"/>
</dbReference>
<dbReference type="InterPro" id="IPR000008">
    <property type="entry name" value="C2_dom"/>
</dbReference>
<dbReference type="GO" id="GO:1902531">
    <property type="term" value="P:regulation of intracellular signal transduction"/>
    <property type="evidence" value="ECO:0000318"/>
    <property type="project" value="GO_Central"/>
</dbReference>
<proteinExistence type="predicted"/>
<dbReference type="CDD" id="cd04010">
    <property type="entry name" value="C2B_RasA3"/>
    <property type="match status" value="1"/>
</dbReference>
<dbReference type="PROSITE" id="PS51113">
    <property type="entry name" value="ZF_BTK"/>
    <property type="match status" value="1"/>
</dbReference>
<dbReference type="Gene3D" id="2.30.29.30">
    <property type="entry name" value="Pleckstrin-homology domain (PH domain)/Phosphotyrosine-binding domain (PTB)"/>
    <property type="match status" value="1"/>
</dbReference>
<dbReference type="SMART" id="SM00233">
    <property type="entry name" value="PH"/>
    <property type="match status" value="1"/>
</dbReference>
<feature type="domain" description="C2" evidence="9">
    <location>
        <begin position="1"/>
        <end position="109"/>
    </location>
</feature>
<dbReference type="Gene3D" id="1.10.506.10">
    <property type="entry name" value="GTPase Activation - p120gap, domain 1"/>
    <property type="match status" value="2"/>
</dbReference>
<dbReference type="SUPFAM" id="SSF49562">
    <property type="entry name" value="C2 domain (Calcium/lipid-binding domain, CaLB)"/>
    <property type="match status" value="2"/>
</dbReference>
<dbReference type="InterPro" id="IPR039360">
    <property type="entry name" value="Ras_GTPase"/>
</dbReference>
<dbReference type="PANTHER" id="PTHR10194:SF148">
    <property type="entry name" value="GTPASE-ACTIVATING PROTEIN"/>
    <property type="match status" value="1"/>
</dbReference>
<evidence type="ECO:0000256" key="1">
    <source>
        <dbReference type="ARBA" id="ARBA00022468"/>
    </source>
</evidence>
<dbReference type="OMA" id="CKEEYMA"/>
<dbReference type="GO" id="GO:0005096">
    <property type="term" value="F:GTPase activator activity"/>
    <property type="evidence" value="ECO:0000318"/>
    <property type="project" value="GO_Central"/>
</dbReference>
<dbReference type="SMART" id="SM00107">
    <property type="entry name" value="BTK"/>
    <property type="match status" value="1"/>
</dbReference>
<dbReference type="CDD" id="cd08401">
    <property type="entry name" value="C2A_RasA2_RasA3"/>
    <property type="match status" value="1"/>
</dbReference>
<dbReference type="InterPro" id="IPR001936">
    <property type="entry name" value="RasGAP_dom"/>
</dbReference>
<dbReference type="Gene3D" id="2.60.40.150">
    <property type="entry name" value="C2 domain"/>
    <property type="match status" value="2"/>
</dbReference>
<accession>A0A7M7NK25</accession>
<evidence type="ECO:0000256" key="6">
    <source>
        <dbReference type="PROSITE-ProRule" id="PRU00432"/>
    </source>
</evidence>
<protein>
    <recommendedName>
        <fullName evidence="13">Ras GTPase-activating protein 3</fullName>
    </recommendedName>
</protein>
<feature type="domain" description="Ras-GAP" evidence="10">
    <location>
        <begin position="326"/>
        <end position="520"/>
    </location>
</feature>
<dbReference type="InterPro" id="IPR001562">
    <property type="entry name" value="Znf_Btk_motif"/>
</dbReference>
<sequence length="824" mass="94435">MAEESADPEVRVLESLRINIGEAKNLSSTRDCYCTVKLDQEEVYRTAAREKTQCPFWGEEYIFDIPIKFRMLSFYIYEKDKLKRSDSAIGKVALRRGELHKCQSKDQWYPLTPIDQDTEVQGKVHVEIRTSELLNGSSSITKLAVRVVEGSGLTIVNGQCDTYAAVSYHSASRLETKRTKVKRKSTNPHFDEAFQFELQKNNSYVEKNHFSPPEEDICKTELRIALWNSVSGLSGDVFIGEVKIPISALDMSTGLHEAWYFLKPRETSNARHSKSVGSLRVRIEYQKDYVFPTSLYENLREILLTSPEVEPTTSSAVYILGEFVKEKITAARPLVRLFHHYGQILPIIRVLAEHEISTTTDPHTIFRGNSLASKCLDEFMRLQGLHYLHDVLKGVVDDIYEERKQCEIDTTKFKDGENLEANLANLQHYIEKAFQAIVGSAATCPTSMCEVFYYLKEAASRQFPDDPDAKYSAVSGFVFLRFFAPAILSPRLFHLKKENPDELVSRTLKMVSKAIQTLGNHVNPDKLSSVNMKEEYMTPLYSNILDREHVQGIRKFLEKVSSSKSKTKSMEAPIVLKEGYMIKRAQGRKRLGIGMKNFKRRWFRLTNRELTYSKSDDCLPLCTIPISDVLAVEKLEEESFQMKFMFQVVQPKRALYVQASNCVEEKAWVDMLSNICKSNRHRLSYYHPAAFVNGHWMCCKLQNESDRGCTPVTGVVPWSVTLDIDPDREMERIYTLFKANIAKIEKLEDACALQAVYQGTRSEAPPTMLVEDSKSCFETVKGLLFELHHIEEAHVNYRTLREETREYGSKQTPIGDENFNNSFK</sequence>
<evidence type="ECO:0000256" key="3">
    <source>
        <dbReference type="ARBA" id="ARBA00022737"/>
    </source>
</evidence>
<dbReference type="Pfam" id="PF00779">
    <property type="entry name" value="BTK"/>
    <property type="match status" value="1"/>
</dbReference>
<feature type="region of interest" description="Disordered" evidence="7">
    <location>
        <begin position="805"/>
        <end position="824"/>
    </location>
</feature>
<dbReference type="PANTHER" id="PTHR10194">
    <property type="entry name" value="RAS GTPASE-ACTIVATING PROTEINS"/>
    <property type="match status" value="1"/>
</dbReference>
<keyword evidence="12" id="KW-1185">Reference proteome</keyword>
<dbReference type="InterPro" id="IPR001849">
    <property type="entry name" value="PH_domain"/>
</dbReference>
<name>A0A7M7NK25_STRPU</name>
<evidence type="ECO:0008006" key="13">
    <source>
        <dbReference type="Google" id="ProtNLM"/>
    </source>
</evidence>
<dbReference type="InterPro" id="IPR023152">
    <property type="entry name" value="RasGAP_CS"/>
</dbReference>
<keyword evidence="3" id="KW-0677">Repeat</keyword>
<reference evidence="11" key="2">
    <citation type="submission" date="2021-01" db="UniProtKB">
        <authorList>
            <consortium name="EnsemblMetazoa"/>
        </authorList>
    </citation>
    <scope>IDENTIFICATION</scope>
</reference>
<keyword evidence="4 6" id="KW-0863">Zinc-finger</keyword>
<keyword evidence="1" id="KW-0343">GTPase activation</keyword>
<dbReference type="OrthoDB" id="1562946at2759"/>
<dbReference type="RefSeq" id="XP_030837802.1">
    <property type="nucleotide sequence ID" value="XM_030981942.1"/>
</dbReference>
<dbReference type="InterPro" id="IPR008936">
    <property type="entry name" value="Rho_GTPase_activation_prot"/>
</dbReference>
<dbReference type="PROSITE" id="PS00509">
    <property type="entry name" value="RAS_GTPASE_ACTIV_1"/>
    <property type="match status" value="1"/>
</dbReference>
<dbReference type="SMART" id="SM00323">
    <property type="entry name" value="RasGAP"/>
    <property type="match status" value="1"/>
</dbReference>
<dbReference type="GeneID" id="763344"/>
<dbReference type="KEGG" id="spu:763344"/>
<reference evidence="12" key="1">
    <citation type="submission" date="2015-02" db="EMBL/GenBank/DDBJ databases">
        <title>Genome sequencing for Strongylocentrotus purpuratus.</title>
        <authorList>
            <person name="Murali S."/>
            <person name="Liu Y."/>
            <person name="Vee V."/>
            <person name="English A."/>
            <person name="Wang M."/>
            <person name="Skinner E."/>
            <person name="Han Y."/>
            <person name="Muzny D.M."/>
            <person name="Worley K.C."/>
            <person name="Gibbs R.A."/>
        </authorList>
    </citation>
    <scope>NUCLEOTIDE SEQUENCE</scope>
</reference>
<evidence type="ECO:0000256" key="4">
    <source>
        <dbReference type="ARBA" id="ARBA00022771"/>
    </source>
</evidence>
<evidence type="ECO:0000256" key="5">
    <source>
        <dbReference type="ARBA" id="ARBA00022833"/>
    </source>
</evidence>
<dbReference type="CDD" id="cd05128">
    <property type="entry name" value="RasGAP_GAP1_like"/>
    <property type="match status" value="1"/>
</dbReference>
<organism evidence="11 12">
    <name type="scientific">Strongylocentrotus purpuratus</name>
    <name type="common">Purple sea urchin</name>
    <dbReference type="NCBI Taxonomy" id="7668"/>
    <lineage>
        <taxon>Eukaryota</taxon>
        <taxon>Metazoa</taxon>
        <taxon>Echinodermata</taxon>
        <taxon>Eleutherozoa</taxon>
        <taxon>Echinozoa</taxon>
        <taxon>Echinoidea</taxon>
        <taxon>Euechinoidea</taxon>
        <taxon>Echinacea</taxon>
        <taxon>Camarodonta</taxon>
        <taxon>Echinidea</taxon>
        <taxon>Strongylocentrotidae</taxon>
        <taxon>Strongylocentrotus</taxon>
    </lineage>
</organism>
<keyword evidence="5" id="KW-0862">Zinc</keyword>
<dbReference type="GO" id="GO:0008270">
    <property type="term" value="F:zinc ion binding"/>
    <property type="evidence" value="ECO:0007669"/>
    <property type="project" value="UniProtKB-KW"/>
</dbReference>
<dbReference type="Pfam" id="PF00168">
    <property type="entry name" value="C2"/>
    <property type="match status" value="2"/>
</dbReference>
<evidence type="ECO:0000259" key="10">
    <source>
        <dbReference type="PROSITE" id="PS50018"/>
    </source>
</evidence>
<dbReference type="CDD" id="cd01244">
    <property type="entry name" value="PH_GAP1-like"/>
    <property type="match status" value="1"/>
</dbReference>
<dbReference type="InParanoid" id="A0A7M7NK25"/>
<dbReference type="SUPFAM" id="SSF48350">
    <property type="entry name" value="GTPase activation domain, GAP"/>
    <property type="match status" value="1"/>
</dbReference>
<dbReference type="PROSITE" id="PS50003">
    <property type="entry name" value="PH_DOMAIN"/>
    <property type="match status" value="1"/>
</dbReference>
<dbReference type="InterPro" id="IPR011993">
    <property type="entry name" value="PH-like_dom_sf"/>
</dbReference>
<dbReference type="AlphaFoldDB" id="A0A7M7NK25"/>
<evidence type="ECO:0000256" key="7">
    <source>
        <dbReference type="SAM" id="MobiDB-lite"/>
    </source>
</evidence>
<dbReference type="GO" id="GO:0035556">
    <property type="term" value="P:intracellular signal transduction"/>
    <property type="evidence" value="ECO:0007669"/>
    <property type="project" value="InterPro"/>
</dbReference>
<dbReference type="Pfam" id="PF00169">
    <property type="entry name" value="PH"/>
    <property type="match status" value="1"/>
</dbReference>
<dbReference type="Pfam" id="PF00616">
    <property type="entry name" value="RasGAP"/>
    <property type="match status" value="1"/>
</dbReference>
<dbReference type="PROSITE" id="PS50004">
    <property type="entry name" value="C2"/>
    <property type="match status" value="2"/>
</dbReference>
<dbReference type="SMART" id="SM00239">
    <property type="entry name" value="C2"/>
    <property type="match status" value="2"/>
</dbReference>
<evidence type="ECO:0000259" key="9">
    <source>
        <dbReference type="PROSITE" id="PS50004"/>
    </source>
</evidence>
<dbReference type="PROSITE" id="PS50018">
    <property type="entry name" value="RAS_GTPASE_ACTIV_2"/>
    <property type="match status" value="1"/>
</dbReference>
<feature type="domain" description="PH" evidence="8">
    <location>
        <begin position="574"/>
        <end position="677"/>
    </location>
</feature>
<feature type="domain" description="C2" evidence="9">
    <location>
        <begin position="120"/>
        <end position="260"/>
    </location>
</feature>
<evidence type="ECO:0000259" key="8">
    <source>
        <dbReference type="PROSITE" id="PS50003"/>
    </source>
</evidence>